<dbReference type="PANTHER" id="PTHR10259:SF11">
    <property type="entry name" value="THIOPURINE S-METHYLTRANSFERASE"/>
    <property type="match status" value="1"/>
</dbReference>
<keyword evidence="1 4" id="KW-0489">Methyltransferase</keyword>
<dbReference type="InterPro" id="IPR029063">
    <property type="entry name" value="SAM-dependent_MTases_sf"/>
</dbReference>
<evidence type="ECO:0000313" key="5">
    <source>
        <dbReference type="Proteomes" id="UP000664277"/>
    </source>
</evidence>
<comment type="caution">
    <text evidence="4">The sequence shown here is derived from an EMBL/GenBank/DDBJ whole genome shotgun (WGS) entry which is preliminary data.</text>
</comment>
<name>A0A8J7P894_9BACT</name>
<dbReference type="Proteomes" id="UP000664277">
    <property type="component" value="Unassembled WGS sequence"/>
</dbReference>
<evidence type="ECO:0000313" key="4">
    <source>
        <dbReference type="EMBL" id="MBN8661574.1"/>
    </source>
</evidence>
<evidence type="ECO:0000256" key="1">
    <source>
        <dbReference type="ARBA" id="ARBA00022603"/>
    </source>
</evidence>
<protein>
    <submittedName>
        <fullName evidence="4">Methyltransferase domain-containing protein</fullName>
    </submittedName>
</protein>
<keyword evidence="3" id="KW-0949">S-adenosyl-L-methionine</keyword>
<reference evidence="4" key="1">
    <citation type="submission" date="2021-02" db="EMBL/GenBank/DDBJ databases">
        <title>Genome-Resolved Metagenomics of a Microbial Community Performing Photosynthetic Biological Nutrient Removal.</title>
        <authorList>
            <person name="Mcdaniel E.A."/>
        </authorList>
    </citation>
    <scope>NUCLEOTIDE SEQUENCE</scope>
    <source>
        <strain evidence="4">UWPOB_OBS1</strain>
    </source>
</reference>
<evidence type="ECO:0000256" key="2">
    <source>
        <dbReference type="ARBA" id="ARBA00022679"/>
    </source>
</evidence>
<dbReference type="GO" id="GO:0032259">
    <property type="term" value="P:methylation"/>
    <property type="evidence" value="ECO:0007669"/>
    <property type="project" value="UniProtKB-KW"/>
</dbReference>
<dbReference type="Gene3D" id="3.40.50.150">
    <property type="entry name" value="Vaccinia Virus protein VP39"/>
    <property type="match status" value="1"/>
</dbReference>
<sequence length="213" mass="23785">MAEEHQLKEVQKQGYDWDERYKVKDLPWDTGLVAPELSEYYAALAPQEKPAAVLEVGCGTGTNAVWMAQQGAKVNATEIAPTALEQAVARAASLQVKVDFHLLDICQKDPVEAGSQDFVFDRGVYHVIPQESRQIFASKLHKALKPGGRWLCIAGSKDEARENPEVGPPQLSALELLSETEPFFELISLGRTYFVLPDGKKYLAWKALFQRRK</sequence>
<proteinExistence type="predicted"/>
<accession>A0A8J7P894</accession>
<dbReference type="GO" id="GO:0008119">
    <property type="term" value="F:thiopurine S-methyltransferase activity"/>
    <property type="evidence" value="ECO:0007669"/>
    <property type="project" value="TreeGrafter"/>
</dbReference>
<dbReference type="InterPro" id="IPR008854">
    <property type="entry name" value="TPMT"/>
</dbReference>
<organism evidence="4 5">
    <name type="scientific">Candidatus Obscuribacter phosphatis</name>
    <dbReference type="NCBI Taxonomy" id="1906157"/>
    <lineage>
        <taxon>Bacteria</taxon>
        <taxon>Bacillati</taxon>
        <taxon>Candidatus Melainabacteria</taxon>
        <taxon>Candidatus Obscuribacterales</taxon>
        <taxon>Candidatus Obscuribacteraceae</taxon>
        <taxon>Candidatus Obscuribacter</taxon>
    </lineage>
</organism>
<gene>
    <name evidence="4" type="ORF">J0M35_14510</name>
</gene>
<dbReference type="EMBL" id="JAFLCK010000022">
    <property type="protein sequence ID" value="MBN8661574.1"/>
    <property type="molecule type" value="Genomic_DNA"/>
</dbReference>
<dbReference type="SUPFAM" id="SSF53335">
    <property type="entry name" value="S-adenosyl-L-methionine-dependent methyltransferases"/>
    <property type="match status" value="1"/>
</dbReference>
<keyword evidence="2" id="KW-0808">Transferase</keyword>
<dbReference type="PROSITE" id="PS51585">
    <property type="entry name" value="SAM_MT_TPMT"/>
    <property type="match status" value="1"/>
</dbReference>
<dbReference type="PANTHER" id="PTHR10259">
    <property type="entry name" value="THIOPURINE S-METHYLTRANSFERASE"/>
    <property type="match status" value="1"/>
</dbReference>
<dbReference type="CDD" id="cd02440">
    <property type="entry name" value="AdoMet_MTases"/>
    <property type="match status" value="1"/>
</dbReference>
<dbReference type="Pfam" id="PF05724">
    <property type="entry name" value="TPMT"/>
    <property type="match status" value="1"/>
</dbReference>
<evidence type="ECO:0000256" key="3">
    <source>
        <dbReference type="ARBA" id="ARBA00022691"/>
    </source>
</evidence>
<dbReference type="AlphaFoldDB" id="A0A8J7P894"/>